<protein>
    <submittedName>
        <fullName evidence="1">Helix-turn-helix domain-containing protein</fullName>
    </submittedName>
</protein>
<evidence type="ECO:0000313" key="2">
    <source>
        <dbReference type="Proteomes" id="UP000282322"/>
    </source>
</evidence>
<dbReference type="InterPro" id="IPR009057">
    <property type="entry name" value="Homeodomain-like_sf"/>
</dbReference>
<gene>
    <name evidence="1" type="ORF">EIK79_02385</name>
</gene>
<organism evidence="1 2">
    <name type="scientific">Halocatena pleomorpha</name>
    <dbReference type="NCBI Taxonomy" id="1785090"/>
    <lineage>
        <taxon>Archaea</taxon>
        <taxon>Methanobacteriati</taxon>
        <taxon>Methanobacteriota</taxon>
        <taxon>Stenosarchaea group</taxon>
        <taxon>Halobacteria</taxon>
        <taxon>Halobacteriales</taxon>
        <taxon>Natronomonadaceae</taxon>
        <taxon>Halocatena</taxon>
    </lineage>
</organism>
<dbReference type="AlphaFoldDB" id="A0A3P3RK06"/>
<dbReference type="Pfam" id="PF13565">
    <property type="entry name" value="HTH_32"/>
    <property type="match status" value="1"/>
</dbReference>
<dbReference type="Proteomes" id="UP000282322">
    <property type="component" value="Unassembled WGS sequence"/>
</dbReference>
<proteinExistence type="predicted"/>
<keyword evidence="2" id="KW-1185">Reference proteome</keyword>
<dbReference type="SUPFAM" id="SSF46689">
    <property type="entry name" value="Homeodomain-like"/>
    <property type="match status" value="1"/>
</dbReference>
<name>A0A3P3RK06_9EURY</name>
<dbReference type="Gene3D" id="1.10.10.60">
    <property type="entry name" value="Homeodomain-like"/>
    <property type="match status" value="1"/>
</dbReference>
<sequence length="140" mass="15758">MDKLADISGDRLLAALEEAESAKATKRLMIALAYKDGVSVDTLSTRYGLSRSTVYSWLDRFESRSIEAAIEDDSRPGRPPKLDDVQQAAVRNALDASPTDLGYEQSIWTPELLQKHIEREHEVSYSLGHVRRIIRELSEV</sequence>
<accession>A0A3P3RK06</accession>
<dbReference type="OrthoDB" id="195008at2157"/>
<reference evidence="1 2" key="1">
    <citation type="submission" date="2018-11" db="EMBL/GenBank/DDBJ databases">
        <title>Taxonoimc description of Halomarina strain SPP-AMP-1.</title>
        <authorList>
            <person name="Pal Y."/>
            <person name="Srinivasana K."/>
            <person name="Verma A."/>
            <person name="Kumar P."/>
        </authorList>
    </citation>
    <scope>NUCLEOTIDE SEQUENCE [LARGE SCALE GENOMIC DNA]</scope>
    <source>
        <strain evidence="1 2">SPP-AMP-1</strain>
    </source>
</reference>
<dbReference type="EMBL" id="RRCH01000003">
    <property type="protein sequence ID" value="RRJ33664.1"/>
    <property type="molecule type" value="Genomic_DNA"/>
</dbReference>
<comment type="caution">
    <text evidence="1">The sequence shown here is derived from an EMBL/GenBank/DDBJ whole genome shotgun (WGS) entry which is preliminary data.</text>
</comment>
<evidence type="ECO:0000313" key="1">
    <source>
        <dbReference type="EMBL" id="RRJ33664.1"/>
    </source>
</evidence>
<dbReference type="RefSeq" id="WP_124953531.1">
    <property type="nucleotide sequence ID" value="NZ_RRCH01000003.1"/>
</dbReference>